<evidence type="ECO:0000313" key="1">
    <source>
        <dbReference type="EMBL" id="CAH1995267.1"/>
    </source>
</evidence>
<protein>
    <submittedName>
        <fullName evidence="1">Uncharacterized protein</fullName>
    </submittedName>
</protein>
<accession>A0A9P0PSC3</accession>
<dbReference type="EMBL" id="CAKOFQ010007222">
    <property type="protein sequence ID" value="CAH1995267.1"/>
    <property type="molecule type" value="Genomic_DNA"/>
</dbReference>
<reference evidence="1" key="1">
    <citation type="submission" date="2022-03" db="EMBL/GenBank/DDBJ databases">
        <authorList>
            <person name="Sayadi A."/>
        </authorList>
    </citation>
    <scope>NUCLEOTIDE SEQUENCE</scope>
</reference>
<evidence type="ECO:0000313" key="2">
    <source>
        <dbReference type="Proteomes" id="UP001152888"/>
    </source>
</evidence>
<dbReference type="AlphaFoldDB" id="A0A9P0PSC3"/>
<name>A0A9P0PSC3_ACAOB</name>
<organism evidence="1 2">
    <name type="scientific">Acanthoscelides obtectus</name>
    <name type="common">Bean weevil</name>
    <name type="synonym">Bruchus obtectus</name>
    <dbReference type="NCBI Taxonomy" id="200917"/>
    <lineage>
        <taxon>Eukaryota</taxon>
        <taxon>Metazoa</taxon>
        <taxon>Ecdysozoa</taxon>
        <taxon>Arthropoda</taxon>
        <taxon>Hexapoda</taxon>
        <taxon>Insecta</taxon>
        <taxon>Pterygota</taxon>
        <taxon>Neoptera</taxon>
        <taxon>Endopterygota</taxon>
        <taxon>Coleoptera</taxon>
        <taxon>Polyphaga</taxon>
        <taxon>Cucujiformia</taxon>
        <taxon>Chrysomeloidea</taxon>
        <taxon>Chrysomelidae</taxon>
        <taxon>Bruchinae</taxon>
        <taxon>Bruchini</taxon>
        <taxon>Acanthoscelides</taxon>
    </lineage>
</organism>
<sequence>MQTYGAYICIYQNQQRIYGKNVLKNLKIDGDFPIALAAWTVNM</sequence>
<keyword evidence="2" id="KW-1185">Reference proteome</keyword>
<comment type="caution">
    <text evidence="1">The sequence shown here is derived from an EMBL/GenBank/DDBJ whole genome shotgun (WGS) entry which is preliminary data.</text>
</comment>
<proteinExistence type="predicted"/>
<gene>
    <name evidence="1" type="ORF">ACAOBT_LOCUS22505</name>
</gene>
<dbReference type="Proteomes" id="UP001152888">
    <property type="component" value="Unassembled WGS sequence"/>
</dbReference>